<dbReference type="InterPro" id="IPR000620">
    <property type="entry name" value="EamA_dom"/>
</dbReference>
<dbReference type="InterPro" id="IPR050638">
    <property type="entry name" value="AA-Vitamin_Transporters"/>
</dbReference>
<name>A0ABY5S5Z6_9BACL</name>
<dbReference type="Pfam" id="PF00892">
    <property type="entry name" value="EamA"/>
    <property type="match status" value="2"/>
</dbReference>
<dbReference type="RefSeq" id="WP_258384063.1">
    <property type="nucleotide sequence ID" value="NZ_CP091430.1"/>
</dbReference>
<evidence type="ECO:0000259" key="8">
    <source>
        <dbReference type="Pfam" id="PF00892"/>
    </source>
</evidence>
<evidence type="ECO:0000256" key="3">
    <source>
        <dbReference type="ARBA" id="ARBA00022475"/>
    </source>
</evidence>
<keyword evidence="5 7" id="KW-1133">Transmembrane helix</keyword>
<keyword evidence="4 7" id="KW-0812">Transmembrane</keyword>
<comment type="subcellular location">
    <subcellularLocation>
        <location evidence="1">Cell membrane</location>
        <topology evidence="1">Multi-pass membrane protein</topology>
    </subcellularLocation>
</comment>
<feature type="transmembrane region" description="Helical" evidence="7">
    <location>
        <begin position="165"/>
        <end position="186"/>
    </location>
</feature>
<reference evidence="9" key="1">
    <citation type="submission" date="2022-01" db="EMBL/GenBank/DDBJ databases">
        <title>Paenibacillus spongiae sp. nov., isolated from marine sponge.</title>
        <authorList>
            <person name="Li Z."/>
            <person name="Zhang M."/>
        </authorList>
    </citation>
    <scope>NUCLEOTIDE SEQUENCE</scope>
    <source>
        <strain evidence="9">PHS-Z3</strain>
    </source>
</reference>
<feature type="transmembrane region" description="Helical" evidence="7">
    <location>
        <begin position="109"/>
        <end position="128"/>
    </location>
</feature>
<evidence type="ECO:0000313" key="10">
    <source>
        <dbReference type="Proteomes" id="UP001057877"/>
    </source>
</evidence>
<feature type="transmembrane region" description="Helical" evidence="7">
    <location>
        <begin position="140"/>
        <end position="159"/>
    </location>
</feature>
<dbReference type="PANTHER" id="PTHR32322">
    <property type="entry name" value="INNER MEMBRANE TRANSPORTER"/>
    <property type="match status" value="1"/>
</dbReference>
<gene>
    <name evidence="9" type="ORF">L1F29_21275</name>
</gene>
<evidence type="ECO:0000256" key="7">
    <source>
        <dbReference type="SAM" id="Phobius"/>
    </source>
</evidence>
<evidence type="ECO:0000256" key="2">
    <source>
        <dbReference type="ARBA" id="ARBA00007362"/>
    </source>
</evidence>
<dbReference type="SUPFAM" id="SSF103481">
    <property type="entry name" value="Multidrug resistance efflux transporter EmrE"/>
    <property type="match status" value="2"/>
</dbReference>
<feature type="transmembrane region" description="Helical" evidence="7">
    <location>
        <begin position="198"/>
        <end position="219"/>
    </location>
</feature>
<protein>
    <submittedName>
        <fullName evidence="9">DMT family transporter</fullName>
    </submittedName>
</protein>
<feature type="transmembrane region" description="Helical" evidence="7">
    <location>
        <begin position="283"/>
        <end position="301"/>
    </location>
</feature>
<evidence type="ECO:0000256" key="4">
    <source>
        <dbReference type="ARBA" id="ARBA00022692"/>
    </source>
</evidence>
<sequence>MTAARFFTHPLGILAASIGATLLWGSSYPFLKLSYQSLQIGTSDTYEQLLFAGYRFTLAGLLIMVYMLIRREPLAYRPGSGMLLIRIALLQTVLQYTFFYAGMSLSEGIVGSVIAGTISFFQISLAHILYPDDRMDRTKLLGLLVGFAGLLVLGLSNQGTGRSWIFSYGELLLIASAFFSACANLISRKGAGTYSVSYLNGWQMLLGGITLMAVSAWRVGLAPFVFDWRSSLMLLHLAVVSAVGFMLWNNVMKYNNVGSVSMYLFLIPVFGVTQSALLLSEKLHAAVFVSLLMVCSGIVIVNRRKKAGMMTVAQK</sequence>
<feature type="transmembrane region" description="Helical" evidence="7">
    <location>
        <begin position="51"/>
        <end position="69"/>
    </location>
</feature>
<evidence type="ECO:0000256" key="5">
    <source>
        <dbReference type="ARBA" id="ARBA00022989"/>
    </source>
</evidence>
<accession>A0ABY5S5Z6</accession>
<dbReference type="EMBL" id="CP091430">
    <property type="protein sequence ID" value="UVI27975.1"/>
    <property type="molecule type" value="Genomic_DNA"/>
</dbReference>
<feature type="transmembrane region" description="Helical" evidence="7">
    <location>
        <begin position="81"/>
        <end position="103"/>
    </location>
</feature>
<feature type="transmembrane region" description="Helical" evidence="7">
    <location>
        <begin position="231"/>
        <end position="248"/>
    </location>
</feature>
<comment type="similarity">
    <text evidence="2">Belongs to the EamA transporter family.</text>
</comment>
<feature type="transmembrane region" description="Helical" evidence="7">
    <location>
        <begin position="12"/>
        <end position="31"/>
    </location>
</feature>
<evidence type="ECO:0000313" key="9">
    <source>
        <dbReference type="EMBL" id="UVI27975.1"/>
    </source>
</evidence>
<dbReference type="PANTHER" id="PTHR32322:SF18">
    <property type="entry name" value="S-ADENOSYLMETHIONINE_S-ADENOSYLHOMOCYSTEINE TRANSPORTER"/>
    <property type="match status" value="1"/>
</dbReference>
<dbReference type="Proteomes" id="UP001057877">
    <property type="component" value="Chromosome"/>
</dbReference>
<keyword evidence="6 7" id="KW-0472">Membrane</keyword>
<feature type="transmembrane region" description="Helical" evidence="7">
    <location>
        <begin position="260"/>
        <end position="277"/>
    </location>
</feature>
<feature type="domain" description="EamA" evidence="8">
    <location>
        <begin position="168"/>
        <end position="302"/>
    </location>
</feature>
<evidence type="ECO:0000256" key="6">
    <source>
        <dbReference type="ARBA" id="ARBA00023136"/>
    </source>
</evidence>
<evidence type="ECO:0000256" key="1">
    <source>
        <dbReference type="ARBA" id="ARBA00004651"/>
    </source>
</evidence>
<dbReference type="InterPro" id="IPR037185">
    <property type="entry name" value="EmrE-like"/>
</dbReference>
<keyword evidence="10" id="KW-1185">Reference proteome</keyword>
<organism evidence="9 10">
    <name type="scientific">Paenibacillus spongiae</name>
    <dbReference type="NCBI Taxonomy" id="2909671"/>
    <lineage>
        <taxon>Bacteria</taxon>
        <taxon>Bacillati</taxon>
        <taxon>Bacillota</taxon>
        <taxon>Bacilli</taxon>
        <taxon>Bacillales</taxon>
        <taxon>Paenibacillaceae</taxon>
        <taxon>Paenibacillus</taxon>
    </lineage>
</organism>
<feature type="domain" description="EamA" evidence="8">
    <location>
        <begin position="12"/>
        <end position="153"/>
    </location>
</feature>
<proteinExistence type="inferred from homology"/>
<keyword evidence="3" id="KW-1003">Cell membrane</keyword>